<keyword evidence="2" id="KW-1185">Reference proteome</keyword>
<organism evidence="1 2">
    <name type="scientific">Selenomonas ruminantium</name>
    <dbReference type="NCBI Taxonomy" id="971"/>
    <lineage>
        <taxon>Bacteria</taxon>
        <taxon>Bacillati</taxon>
        <taxon>Bacillota</taxon>
        <taxon>Negativicutes</taxon>
        <taxon>Selenomonadales</taxon>
        <taxon>Selenomonadaceae</taxon>
        <taxon>Selenomonas</taxon>
    </lineage>
</organism>
<sequence length="66" mass="7557">MEKKFMNKLEDMEMDMVAGGRMQGAAPDNRPDDSYFNDFCKFVKNGAESVGSAFGRFFRMARTRSM</sequence>
<dbReference type="EMBL" id="FPJA01000004">
    <property type="protein sequence ID" value="SFW23640.1"/>
    <property type="molecule type" value="Genomic_DNA"/>
</dbReference>
<evidence type="ECO:0000313" key="2">
    <source>
        <dbReference type="Proteomes" id="UP000182958"/>
    </source>
</evidence>
<evidence type="ECO:0000313" key="1">
    <source>
        <dbReference type="EMBL" id="SFW23640.1"/>
    </source>
</evidence>
<reference evidence="2" key="1">
    <citation type="submission" date="2016-11" db="EMBL/GenBank/DDBJ databases">
        <authorList>
            <person name="Varghese N."/>
            <person name="Submissions S."/>
        </authorList>
    </citation>
    <scope>NUCLEOTIDE SEQUENCE [LARGE SCALE GENOMIC DNA]</scope>
    <source>
        <strain evidence="2">C3</strain>
    </source>
</reference>
<name>A0A1K1MKG0_SELRU</name>
<dbReference type="RefSeq" id="WP_072305691.1">
    <property type="nucleotide sequence ID" value="NZ_FPJA01000004.1"/>
</dbReference>
<proteinExistence type="predicted"/>
<dbReference type="Proteomes" id="UP000182958">
    <property type="component" value="Unassembled WGS sequence"/>
</dbReference>
<protein>
    <submittedName>
        <fullName evidence="1">Uncharacterized protein</fullName>
    </submittedName>
</protein>
<gene>
    <name evidence="1" type="ORF">SAMN02910323_0917</name>
</gene>
<dbReference type="AlphaFoldDB" id="A0A1K1MKG0"/>
<accession>A0A1K1MKG0</accession>